<evidence type="ECO:0000313" key="6">
    <source>
        <dbReference type="EMBL" id="MBE9398901.1"/>
    </source>
</evidence>
<name>A0A8J7FG21_9GAMM</name>
<dbReference type="GO" id="GO:0003677">
    <property type="term" value="F:DNA binding"/>
    <property type="evidence" value="ECO:0007669"/>
    <property type="project" value="UniProtKB-KW"/>
</dbReference>
<dbReference type="Pfam" id="PF00126">
    <property type="entry name" value="HTH_1"/>
    <property type="match status" value="1"/>
</dbReference>
<evidence type="ECO:0000259" key="5">
    <source>
        <dbReference type="PROSITE" id="PS50931"/>
    </source>
</evidence>
<dbReference type="SUPFAM" id="SSF46785">
    <property type="entry name" value="Winged helix' DNA-binding domain"/>
    <property type="match status" value="1"/>
</dbReference>
<evidence type="ECO:0000256" key="3">
    <source>
        <dbReference type="ARBA" id="ARBA00023125"/>
    </source>
</evidence>
<protein>
    <submittedName>
        <fullName evidence="6">LysR family transcriptional regulator</fullName>
    </submittedName>
</protein>
<dbReference type="GO" id="GO:0005829">
    <property type="term" value="C:cytosol"/>
    <property type="evidence" value="ECO:0007669"/>
    <property type="project" value="TreeGrafter"/>
</dbReference>
<comment type="caution">
    <text evidence="6">The sequence shown here is derived from an EMBL/GenBank/DDBJ whole genome shotgun (WGS) entry which is preliminary data.</text>
</comment>
<dbReference type="Pfam" id="PF03466">
    <property type="entry name" value="LysR_substrate"/>
    <property type="match status" value="1"/>
</dbReference>
<evidence type="ECO:0000256" key="2">
    <source>
        <dbReference type="ARBA" id="ARBA00023015"/>
    </source>
</evidence>
<proteinExistence type="inferred from homology"/>
<dbReference type="InterPro" id="IPR036390">
    <property type="entry name" value="WH_DNA-bd_sf"/>
</dbReference>
<dbReference type="Gene3D" id="3.40.190.10">
    <property type="entry name" value="Periplasmic binding protein-like II"/>
    <property type="match status" value="2"/>
</dbReference>
<feature type="domain" description="HTH lysR-type" evidence="5">
    <location>
        <begin position="1"/>
        <end position="58"/>
    </location>
</feature>
<dbReference type="InterPro" id="IPR005119">
    <property type="entry name" value="LysR_subst-bd"/>
</dbReference>
<keyword evidence="4" id="KW-0804">Transcription</keyword>
<evidence type="ECO:0000256" key="1">
    <source>
        <dbReference type="ARBA" id="ARBA00009437"/>
    </source>
</evidence>
<dbReference type="EMBL" id="JADEYS010000019">
    <property type="protein sequence ID" value="MBE9398901.1"/>
    <property type="molecule type" value="Genomic_DNA"/>
</dbReference>
<dbReference type="GO" id="GO:0003700">
    <property type="term" value="F:DNA-binding transcription factor activity"/>
    <property type="evidence" value="ECO:0007669"/>
    <property type="project" value="InterPro"/>
</dbReference>
<dbReference type="InterPro" id="IPR000847">
    <property type="entry name" value="LysR_HTH_N"/>
</dbReference>
<reference evidence="6" key="1">
    <citation type="submission" date="2020-10" db="EMBL/GenBank/DDBJ databases">
        <title>Bacterium isolated from coastal waters sediment.</title>
        <authorList>
            <person name="Chen R.-J."/>
            <person name="Lu D.-C."/>
            <person name="Zhu K.-L."/>
            <person name="Du Z.-J."/>
        </authorList>
    </citation>
    <scope>NUCLEOTIDE SEQUENCE</scope>
    <source>
        <strain evidence="6">N1Y112</strain>
    </source>
</reference>
<evidence type="ECO:0000256" key="4">
    <source>
        <dbReference type="ARBA" id="ARBA00023163"/>
    </source>
</evidence>
<dbReference type="Proteomes" id="UP000640333">
    <property type="component" value="Unassembled WGS sequence"/>
</dbReference>
<evidence type="ECO:0000313" key="7">
    <source>
        <dbReference type="Proteomes" id="UP000640333"/>
    </source>
</evidence>
<dbReference type="Gene3D" id="1.10.10.10">
    <property type="entry name" value="Winged helix-like DNA-binding domain superfamily/Winged helix DNA-binding domain"/>
    <property type="match status" value="1"/>
</dbReference>
<organism evidence="6 7">
    <name type="scientific">Pontibacterium sinense</name>
    <dbReference type="NCBI Taxonomy" id="2781979"/>
    <lineage>
        <taxon>Bacteria</taxon>
        <taxon>Pseudomonadati</taxon>
        <taxon>Pseudomonadota</taxon>
        <taxon>Gammaproteobacteria</taxon>
        <taxon>Oceanospirillales</taxon>
        <taxon>Oceanospirillaceae</taxon>
        <taxon>Pontibacterium</taxon>
    </lineage>
</organism>
<dbReference type="SUPFAM" id="SSF53850">
    <property type="entry name" value="Periplasmic binding protein-like II"/>
    <property type="match status" value="1"/>
</dbReference>
<sequence>MDIRFLESLVAVVDEGSIAGAARVQMITPAAVSQRIQALERELSCLLLSRAGHKVKPTDACCNMLPRARRLIVESKALVGDIDDSGLTGTLRIGAISTALTGMIPRALRGIESVAPNAKLHVTPGTSIGLYRALQSDEIDASIMVMPPSKIPKSLRYWILRSEPLMLIHHKAIKGSITQILTDHPYIRYDPLCWGGQLAKQYLQDNGIFTDSIFDLDSLEAIAQLVSESVGVSLVPAWAGLDLQQLSISATVIKEVKYQRKMILMCPYHPTRPKLVDIFFTQLQDRMSV</sequence>
<dbReference type="InterPro" id="IPR050950">
    <property type="entry name" value="HTH-type_LysR_regulators"/>
</dbReference>
<accession>A0A8J7FG21</accession>
<comment type="similarity">
    <text evidence="1">Belongs to the LysR transcriptional regulatory family.</text>
</comment>
<gene>
    <name evidence="6" type="ORF">IOQ59_16695</name>
</gene>
<keyword evidence="3" id="KW-0238">DNA-binding</keyword>
<dbReference type="InterPro" id="IPR036388">
    <property type="entry name" value="WH-like_DNA-bd_sf"/>
</dbReference>
<dbReference type="PROSITE" id="PS50931">
    <property type="entry name" value="HTH_LYSR"/>
    <property type="match status" value="1"/>
</dbReference>
<keyword evidence="2" id="KW-0805">Transcription regulation</keyword>
<keyword evidence="7" id="KW-1185">Reference proteome</keyword>
<dbReference type="PANTHER" id="PTHR30419">
    <property type="entry name" value="HTH-TYPE TRANSCRIPTIONAL REGULATOR YBHD"/>
    <property type="match status" value="1"/>
</dbReference>
<dbReference type="AlphaFoldDB" id="A0A8J7FG21"/>
<dbReference type="RefSeq" id="WP_193954594.1">
    <property type="nucleotide sequence ID" value="NZ_JADEYS010000019.1"/>
</dbReference>